<gene>
    <name evidence="4" type="ORF">SDC9_159100</name>
</gene>
<evidence type="ECO:0000313" key="4">
    <source>
        <dbReference type="EMBL" id="MPN11792.1"/>
    </source>
</evidence>
<dbReference type="EMBL" id="VSSQ01058053">
    <property type="protein sequence ID" value="MPN11792.1"/>
    <property type="molecule type" value="Genomic_DNA"/>
</dbReference>
<name>A0A645FE99_9ZZZZ</name>
<dbReference type="InterPro" id="IPR051545">
    <property type="entry name" value="NAD(P)H_dehydrogenase_qn"/>
</dbReference>
<evidence type="ECO:0000259" key="3">
    <source>
        <dbReference type="Pfam" id="PF02525"/>
    </source>
</evidence>
<dbReference type="SUPFAM" id="SSF52218">
    <property type="entry name" value="Flavoproteins"/>
    <property type="match status" value="1"/>
</dbReference>
<proteinExistence type="inferred from homology"/>
<dbReference type="Gene3D" id="3.40.50.360">
    <property type="match status" value="1"/>
</dbReference>
<dbReference type="InterPro" id="IPR003680">
    <property type="entry name" value="Flavodoxin_fold"/>
</dbReference>
<protein>
    <recommendedName>
        <fullName evidence="3">Flavodoxin-like fold domain-containing protein</fullName>
    </recommendedName>
</protein>
<dbReference type="GO" id="GO:0003955">
    <property type="term" value="F:NAD(P)H dehydrogenase (quinone) activity"/>
    <property type="evidence" value="ECO:0007669"/>
    <property type="project" value="TreeGrafter"/>
</dbReference>
<dbReference type="Pfam" id="PF02525">
    <property type="entry name" value="Flavodoxin_2"/>
    <property type="match status" value="1"/>
</dbReference>
<dbReference type="PANTHER" id="PTHR10204:SF34">
    <property type="entry name" value="NAD(P)H DEHYDROGENASE [QUINONE] 1 ISOFORM 1"/>
    <property type="match status" value="1"/>
</dbReference>
<sequence length="140" mass="15228">MNALLVIANPVSTSFSHAMAEAAKGVLLAHDYHCQVHDLYAEGFHPVQPTGESGNTTSDDALVERHCHELAIADLIREFHPNGWSQPPAIMKGWIERVFRSATAYAYPAGAGPMAGSTQEQRETWLAEVREVTRASCAPS</sequence>
<keyword evidence="2" id="KW-0560">Oxidoreductase</keyword>
<comment type="caution">
    <text evidence="4">The sequence shown here is derived from an EMBL/GenBank/DDBJ whole genome shotgun (WGS) entry which is preliminary data.</text>
</comment>
<dbReference type="AlphaFoldDB" id="A0A645FE99"/>
<feature type="domain" description="Flavodoxin-like fold" evidence="3">
    <location>
        <begin position="1"/>
        <end position="111"/>
    </location>
</feature>
<dbReference type="InterPro" id="IPR029039">
    <property type="entry name" value="Flavoprotein-like_sf"/>
</dbReference>
<comment type="similarity">
    <text evidence="1">Belongs to the NAD(P)H dehydrogenase (quinone) family.</text>
</comment>
<accession>A0A645FE99</accession>
<dbReference type="PANTHER" id="PTHR10204">
    <property type="entry name" value="NAD P H OXIDOREDUCTASE-RELATED"/>
    <property type="match status" value="1"/>
</dbReference>
<reference evidence="4" key="1">
    <citation type="submission" date="2019-08" db="EMBL/GenBank/DDBJ databases">
        <authorList>
            <person name="Kucharzyk K."/>
            <person name="Murdoch R.W."/>
            <person name="Higgins S."/>
            <person name="Loffler F."/>
        </authorList>
    </citation>
    <scope>NUCLEOTIDE SEQUENCE</scope>
</reference>
<evidence type="ECO:0000256" key="2">
    <source>
        <dbReference type="ARBA" id="ARBA00023002"/>
    </source>
</evidence>
<dbReference type="GO" id="GO:0005829">
    <property type="term" value="C:cytosol"/>
    <property type="evidence" value="ECO:0007669"/>
    <property type="project" value="TreeGrafter"/>
</dbReference>
<evidence type="ECO:0000256" key="1">
    <source>
        <dbReference type="ARBA" id="ARBA00006252"/>
    </source>
</evidence>
<organism evidence="4">
    <name type="scientific">bioreactor metagenome</name>
    <dbReference type="NCBI Taxonomy" id="1076179"/>
    <lineage>
        <taxon>unclassified sequences</taxon>
        <taxon>metagenomes</taxon>
        <taxon>ecological metagenomes</taxon>
    </lineage>
</organism>